<comment type="caution">
    <text evidence="1">The sequence shown here is derived from an EMBL/GenBank/DDBJ whole genome shotgun (WGS) entry which is preliminary data.</text>
</comment>
<evidence type="ECO:0000313" key="1">
    <source>
        <dbReference type="EMBL" id="MFC6022973.1"/>
    </source>
</evidence>
<keyword evidence="2" id="KW-1185">Reference proteome</keyword>
<dbReference type="EMBL" id="JBHSPR010000084">
    <property type="protein sequence ID" value="MFC6022973.1"/>
    <property type="molecule type" value="Genomic_DNA"/>
</dbReference>
<organism evidence="1 2">
    <name type="scientific">Plantactinospora solaniradicis</name>
    <dbReference type="NCBI Taxonomy" id="1723736"/>
    <lineage>
        <taxon>Bacteria</taxon>
        <taxon>Bacillati</taxon>
        <taxon>Actinomycetota</taxon>
        <taxon>Actinomycetes</taxon>
        <taxon>Micromonosporales</taxon>
        <taxon>Micromonosporaceae</taxon>
        <taxon>Plantactinospora</taxon>
    </lineage>
</organism>
<sequence length="84" mass="9583">MAQETQGEAFRRQGDELRELTDGEHYFTGTANRGGSKVYLFSFGDFTDAEVAQLELSERLRVAREAQTEFNERLRIAREAPPQS</sequence>
<dbReference type="Proteomes" id="UP001596203">
    <property type="component" value="Unassembled WGS sequence"/>
</dbReference>
<evidence type="ECO:0000313" key="2">
    <source>
        <dbReference type="Proteomes" id="UP001596203"/>
    </source>
</evidence>
<reference evidence="2" key="1">
    <citation type="journal article" date="2019" name="Int. J. Syst. Evol. Microbiol.">
        <title>The Global Catalogue of Microorganisms (GCM) 10K type strain sequencing project: providing services to taxonomists for standard genome sequencing and annotation.</title>
        <authorList>
            <consortium name="The Broad Institute Genomics Platform"/>
            <consortium name="The Broad Institute Genome Sequencing Center for Infectious Disease"/>
            <person name="Wu L."/>
            <person name="Ma J."/>
        </authorList>
    </citation>
    <scope>NUCLEOTIDE SEQUENCE [LARGE SCALE GENOMIC DNA]</scope>
    <source>
        <strain evidence="2">ZS-35-S2</strain>
    </source>
</reference>
<gene>
    <name evidence="1" type="ORF">ACFP2T_43340</name>
</gene>
<dbReference type="RefSeq" id="WP_377432885.1">
    <property type="nucleotide sequence ID" value="NZ_JBHSPR010000084.1"/>
</dbReference>
<accession>A0ABW1KR30</accession>
<proteinExistence type="predicted"/>
<name>A0ABW1KR30_9ACTN</name>
<protein>
    <submittedName>
        <fullName evidence="1">Uncharacterized protein</fullName>
    </submittedName>
</protein>